<keyword evidence="4" id="KW-0786">Thiamine pyrophosphate</keyword>
<dbReference type="InterPro" id="IPR009014">
    <property type="entry name" value="Transketo_C/PFOR_II"/>
</dbReference>
<dbReference type="Proteomes" id="UP000075312">
    <property type="component" value="Unassembled WGS sequence"/>
</dbReference>
<dbReference type="Gene3D" id="3.40.50.920">
    <property type="match status" value="1"/>
</dbReference>
<reference evidence="6 7" key="1">
    <citation type="submission" date="2015-06" db="EMBL/GenBank/DDBJ databases">
        <title>Improved classification and identification of acetic acid bacteria using matrix-assisted laser desorption/ionization time-of-flight mass spectrometry; Gluconobacter nephelii and Gluconobacter uchimurae are later heterotypic synonyms of Gluconobacter japonicus and Gluconobacter oxydans, respectively.</title>
        <authorList>
            <person name="Li L."/>
            <person name="Cleenwerck I."/>
            <person name="De Vuyst L."/>
            <person name="Vandamme P."/>
        </authorList>
    </citation>
    <scope>NUCLEOTIDE SEQUENCE [LARGE SCALE GENOMIC DNA]</scope>
    <source>
        <strain evidence="6 7">LMG 1608</strain>
    </source>
</reference>
<feature type="domain" description="Transketolase C-terminal" evidence="5">
    <location>
        <begin position="2"/>
        <end position="86"/>
    </location>
</feature>
<accession>A0A149UV75</accession>
<protein>
    <recommendedName>
        <fullName evidence="5">Transketolase C-terminal domain-containing protein</fullName>
    </recommendedName>
</protein>
<dbReference type="PANTHER" id="PTHR43322:SF5">
    <property type="entry name" value="1-DEOXY-D-XYLULOSE-5-PHOSPHATE SYNTHASE, CHLOROPLASTIC"/>
    <property type="match status" value="1"/>
</dbReference>
<evidence type="ECO:0000313" key="6">
    <source>
        <dbReference type="EMBL" id="KXV71713.1"/>
    </source>
</evidence>
<dbReference type="InterPro" id="IPR005477">
    <property type="entry name" value="Dxylulose-5-P_synthase"/>
</dbReference>
<dbReference type="GO" id="GO:0008661">
    <property type="term" value="F:1-deoxy-D-xylulose-5-phosphate synthase activity"/>
    <property type="evidence" value="ECO:0007669"/>
    <property type="project" value="InterPro"/>
</dbReference>
<evidence type="ECO:0000256" key="2">
    <source>
        <dbReference type="ARBA" id="ARBA00011738"/>
    </source>
</evidence>
<evidence type="ECO:0000256" key="4">
    <source>
        <dbReference type="ARBA" id="ARBA00023052"/>
    </source>
</evidence>
<sequence length="103" mass="10937">PTVADARFAKPIDTALVENLARNHAVLITLEEGAIGGFGAQVGQHLANTGLLDHVRFRPMTLPDIFIDHNTQDAQYEQAGLTAPHIVKTALSALGVALTEQTA</sequence>
<dbReference type="GO" id="GO:0016114">
    <property type="term" value="P:terpenoid biosynthetic process"/>
    <property type="evidence" value="ECO:0007669"/>
    <property type="project" value="InterPro"/>
</dbReference>
<comment type="subunit">
    <text evidence="2">Homodimer.</text>
</comment>
<dbReference type="RefSeq" id="WP_331711160.1">
    <property type="nucleotide sequence ID" value="NZ_LHZY01000017.1"/>
</dbReference>
<dbReference type="PANTHER" id="PTHR43322">
    <property type="entry name" value="1-D-DEOXYXYLULOSE 5-PHOSPHATE SYNTHASE-RELATED"/>
    <property type="match status" value="1"/>
</dbReference>
<dbReference type="SUPFAM" id="SSF52922">
    <property type="entry name" value="TK C-terminal domain-like"/>
    <property type="match status" value="1"/>
</dbReference>
<evidence type="ECO:0000256" key="3">
    <source>
        <dbReference type="ARBA" id="ARBA00022679"/>
    </source>
</evidence>
<comment type="caution">
    <text evidence="6">The sequence shown here is derived from an EMBL/GenBank/DDBJ whole genome shotgun (WGS) entry which is preliminary data.</text>
</comment>
<dbReference type="EMBL" id="LHZY01000017">
    <property type="protein sequence ID" value="KXV71713.1"/>
    <property type="molecule type" value="Genomic_DNA"/>
</dbReference>
<dbReference type="Pfam" id="PF02780">
    <property type="entry name" value="Transketolase_C"/>
    <property type="match status" value="1"/>
</dbReference>
<comment type="cofactor">
    <cofactor evidence="1">
        <name>Mg(2+)</name>
        <dbReference type="ChEBI" id="CHEBI:18420"/>
    </cofactor>
</comment>
<dbReference type="PATRIC" id="fig|178900.6.peg.2556"/>
<dbReference type="AlphaFoldDB" id="A0A149UV75"/>
<feature type="non-terminal residue" evidence="6">
    <location>
        <position position="1"/>
    </location>
</feature>
<evidence type="ECO:0000259" key="5">
    <source>
        <dbReference type="Pfam" id="PF02780"/>
    </source>
</evidence>
<gene>
    <name evidence="6" type="ORF">AD952_07620</name>
</gene>
<evidence type="ECO:0000313" key="7">
    <source>
        <dbReference type="Proteomes" id="UP000075312"/>
    </source>
</evidence>
<dbReference type="InterPro" id="IPR033248">
    <property type="entry name" value="Transketolase_C"/>
</dbReference>
<proteinExistence type="predicted"/>
<evidence type="ECO:0000256" key="1">
    <source>
        <dbReference type="ARBA" id="ARBA00001946"/>
    </source>
</evidence>
<name>A0A149UV75_9PROT</name>
<keyword evidence="3" id="KW-0808">Transferase</keyword>
<organism evidence="6 7">
    <name type="scientific">Acetobacter cerevisiae</name>
    <dbReference type="NCBI Taxonomy" id="178900"/>
    <lineage>
        <taxon>Bacteria</taxon>
        <taxon>Pseudomonadati</taxon>
        <taxon>Pseudomonadota</taxon>
        <taxon>Alphaproteobacteria</taxon>
        <taxon>Acetobacterales</taxon>
        <taxon>Acetobacteraceae</taxon>
        <taxon>Acetobacter</taxon>
    </lineage>
</organism>